<dbReference type="RefSeq" id="WP_357989851.1">
    <property type="nucleotide sequence ID" value="NZ_JBEYBR010000002.1"/>
</dbReference>
<accession>A0ABV2X3F1</accession>
<gene>
    <name evidence="1" type="ORF">ABZ507_01240</name>
</gene>
<proteinExistence type="predicted"/>
<evidence type="ECO:0000313" key="1">
    <source>
        <dbReference type="EMBL" id="MEU2120428.1"/>
    </source>
</evidence>
<keyword evidence="2" id="KW-1185">Reference proteome</keyword>
<reference evidence="1 2" key="1">
    <citation type="submission" date="2024-06" db="EMBL/GenBank/DDBJ databases">
        <title>The Natural Products Discovery Center: Release of the First 8490 Sequenced Strains for Exploring Actinobacteria Biosynthetic Diversity.</title>
        <authorList>
            <person name="Kalkreuter E."/>
            <person name="Kautsar S.A."/>
            <person name="Yang D."/>
            <person name="Bader C.D."/>
            <person name="Teijaro C.N."/>
            <person name="Fluegel L."/>
            <person name="Davis C.M."/>
            <person name="Simpson J.R."/>
            <person name="Lauterbach L."/>
            <person name="Steele A.D."/>
            <person name="Gui C."/>
            <person name="Meng S."/>
            <person name="Li G."/>
            <person name="Viehrig K."/>
            <person name="Ye F."/>
            <person name="Su P."/>
            <person name="Kiefer A.F."/>
            <person name="Nichols A."/>
            <person name="Cepeda A.J."/>
            <person name="Yan W."/>
            <person name="Fan B."/>
            <person name="Jiang Y."/>
            <person name="Adhikari A."/>
            <person name="Zheng C.-J."/>
            <person name="Schuster L."/>
            <person name="Cowan T.M."/>
            <person name="Smanski M.J."/>
            <person name="Chevrette M.G."/>
            <person name="De Carvalho L.P.S."/>
            <person name="Shen B."/>
        </authorList>
    </citation>
    <scope>NUCLEOTIDE SEQUENCE [LARGE SCALE GENOMIC DNA]</scope>
    <source>
        <strain evidence="1 2">NPDC019434</strain>
    </source>
</reference>
<protein>
    <submittedName>
        <fullName evidence="1">Uncharacterized protein</fullName>
    </submittedName>
</protein>
<comment type="caution">
    <text evidence="1">The sequence shown here is derived from an EMBL/GenBank/DDBJ whole genome shotgun (WGS) entry which is preliminary data.</text>
</comment>
<organism evidence="1 2">
    <name type="scientific">Nocardia niwae</name>
    <dbReference type="NCBI Taxonomy" id="626084"/>
    <lineage>
        <taxon>Bacteria</taxon>
        <taxon>Bacillati</taxon>
        <taxon>Actinomycetota</taxon>
        <taxon>Actinomycetes</taxon>
        <taxon>Mycobacteriales</taxon>
        <taxon>Nocardiaceae</taxon>
        <taxon>Nocardia</taxon>
    </lineage>
</organism>
<dbReference type="Proteomes" id="UP001550535">
    <property type="component" value="Unassembled WGS sequence"/>
</dbReference>
<dbReference type="EMBL" id="JBEYBR010000002">
    <property type="protein sequence ID" value="MEU2120428.1"/>
    <property type="molecule type" value="Genomic_DNA"/>
</dbReference>
<evidence type="ECO:0000313" key="2">
    <source>
        <dbReference type="Proteomes" id="UP001550535"/>
    </source>
</evidence>
<name>A0ABV2X3F1_9NOCA</name>
<sequence length="41" mass="4704">MRNSLAERHLRDTSPALLAAAERLRAEQPPPRETIRQLIEP</sequence>